<organism evidence="2 3">
    <name type="scientific">Necator americanus</name>
    <name type="common">Human hookworm</name>
    <dbReference type="NCBI Taxonomy" id="51031"/>
    <lineage>
        <taxon>Eukaryota</taxon>
        <taxon>Metazoa</taxon>
        <taxon>Ecdysozoa</taxon>
        <taxon>Nematoda</taxon>
        <taxon>Chromadorea</taxon>
        <taxon>Rhabditida</taxon>
        <taxon>Rhabditina</taxon>
        <taxon>Rhabditomorpha</taxon>
        <taxon>Strongyloidea</taxon>
        <taxon>Ancylostomatidae</taxon>
        <taxon>Bunostominae</taxon>
        <taxon>Necator</taxon>
    </lineage>
</organism>
<keyword evidence="3" id="KW-1185">Reference proteome</keyword>
<gene>
    <name evidence="2" type="ORF">NECAME_08145</name>
</gene>
<dbReference type="Proteomes" id="UP000053676">
    <property type="component" value="Unassembled WGS sequence"/>
</dbReference>
<evidence type="ECO:0000256" key="1">
    <source>
        <dbReference type="SAM" id="Phobius"/>
    </source>
</evidence>
<name>W2TKK2_NECAM</name>
<sequence length="200" mass="22496">MTQPVIVRDTKDCLPKQSAIAWVQLVDRSPTTTFVRPAHRYFYPYTHPQTGFHIRIRLGGNLVSMAPPANFYGVEATTSSINASIDRVVFQIETLSGQINVLSYKIDGAVTQIKEHGQQTISSISNNFNKDTIENVNRMLRIIKEKTHDWPVTALIVVGVTAFVLILVTFLFLITKGGEKIVEKKYKKKALIADHDIENL</sequence>
<evidence type="ECO:0000313" key="2">
    <source>
        <dbReference type="EMBL" id="ETN82154.1"/>
    </source>
</evidence>
<reference evidence="3" key="1">
    <citation type="journal article" date="2014" name="Nat. Genet.">
        <title>Genome of the human hookworm Necator americanus.</title>
        <authorList>
            <person name="Tang Y.T."/>
            <person name="Gao X."/>
            <person name="Rosa B.A."/>
            <person name="Abubucker S."/>
            <person name="Hallsworth-Pepin K."/>
            <person name="Martin J."/>
            <person name="Tyagi R."/>
            <person name="Heizer E."/>
            <person name="Zhang X."/>
            <person name="Bhonagiri-Palsikar V."/>
            <person name="Minx P."/>
            <person name="Warren W.C."/>
            <person name="Wang Q."/>
            <person name="Zhan B."/>
            <person name="Hotez P.J."/>
            <person name="Sternberg P.W."/>
            <person name="Dougall A."/>
            <person name="Gaze S.T."/>
            <person name="Mulvenna J."/>
            <person name="Sotillo J."/>
            <person name="Ranganathan S."/>
            <person name="Rabelo E.M."/>
            <person name="Wilson R.K."/>
            <person name="Felgner P.L."/>
            <person name="Bethony J."/>
            <person name="Hawdon J.M."/>
            <person name="Gasser R.B."/>
            <person name="Loukas A."/>
            <person name="Mitreva M."/>
        </authorList>
    </citation>
    <scope>NUCLEOTIDE SEQUENCE [LARGE SCALE GENOMIC DNA]</scope>
</reference>
<evidence type="ECO:0000313" key="3">
    <source>
        <dbReference type="Proteomes" id="UP000053676"/>
    </source>
</evidence>
<dbReference type="EMBL" id="KI658555">
    <property type="protein sequence ID" value="ETN82154.1"/>
    <property type="molecule type" value="Genomic_DNA"/>
</dbReference>
<accession>W2TKK2</accession>
<protein>
    <submittedName>
        <fullName evidence="2">Uncharacterized protein</fullName>
    </submittedName>
</protein>
<dbReference type="OrthoDB" id="5841307at2759"/>
<keyword evidence="1" id="KW-0472">Membrane</keyword>
<dbReference type="AlphaFoldDB" id="W2TKK2"/>
<keyword evidence="1" id="KW-0812">Transmembrane</keyword>
<keyword evidence="1" id="KW-1133">Transmembrane helix</keyword>
<feature type="transmembrane region" description="Helical" evidence="1">
    <location>
        <begin position="150"/>
        <end position="174"/>
    </location>
</feature>
<proteinExistence type="predicted"/>
<dbReference type="KEGG" id="nai:NECAME_08145"/>